<dbReference type="FunFam" id="3.40.50.300:FF:000159">
    <property type="entry name" value="Katanin p60 ATPase-containing subunit A1"/>
    <property type="match status" value="1"/>
</dbReference>
<dbReference type="Gene3D" id="1.10.8.60">
    <property type="match status" value="1"/>
</dbReference>
<evidence type="ECO:0000256" key="8">
    <source>
        <dbReference type="RuleBase" id="RU003651"/>
    </source>
</evidence>
<dbReference type="Pfam" id="PF17862">
    <property type="entry name" value="AAA_lid_3"/>
    <property type="match status" value="1"/>
</dbReference>
<dbReference type="PROSITE" id="PS00674">
    <property type="entry name" value="AAA"/>
    <property type="match status" value="1"/>
</dbReference>
<feature type="domain" description="AAA+ ATPase" evidence="9">
    <location>
        <begin position="150"/>
        <end position="293"/>
    </location>
</feature>
<keyword evidence="6" id="KW-0206">Cytoskeleton</keyword>
<dbReference type="GO" id="GO:0000922">
    <property type="term" value="C:spindle pole"/>
    <property type="evidence" value="ECO:0007669"/>
    <property type="project" value="UniProtKB-SubCell"/>
</dbReference>
<dbReference type="InterPro" id="IPR041569">
    <property type="entry name" value="AAA_lid_3"/>
</dbReference>
<name>A0ABD3N814_9STRA</name>
<dbReference type="AlphaFoldDB" id="A0ABD3N814"/>
<dbReference type="InterPro" id="IPR003593">
    <property type="entry name" value="AAA+_ATPase"/>
</dbReference>
<dbReference type="PANTHER" id="PTHR23074">
    <property type="entry name" value="AAA DOMAIN-CONTAINING"/>
    <property type="match status" value="1"/>
</dbReference>
<dbReference type="EMBL" id="JALLAZ020001630">
    <property type="protein sequence ID" value="KAL3770406.1"/>
    <property type="molecule type" value="Genomic_DNA"/>
</dbReference>
<dbReference type="GO" id="GO:0005524">
    <property type="term" value="F:ATP binding"/>
    <property type="evidence" value="ECO:0007669"/>
    <property type="project" value="UniProtKB-KW"/>
</dbReference>
<evidence type="ECO:0000259" key="9">
    <source>
        <dbReference type="SMART" id="SM00382"/>
    </source>
</evidence>
<reference evidence="10 11" key="1">
    <citation type="submission" date="2024-10" db="EMBL/GenBank/DDBJ databases">
        <title>Updated reference genomes for cyclostephanoid diatoms.</title>
        <authorList>
            <person name="Roberts W.R."/>
            <person name="Alverson A.J."/>
        </authorList>
    </citation>
    <scope>NUCLEOTIDE SEQUENCE [LARGE SCALE GENOMIC DNA]</scope>
    <source>
        <strain evidence="10 11">AJA276-08</strain>
    </source>
</reference>
<dbReference type="Proteomes" id="UP001530315">
    <property type="component" value="Unassembled WGS sequence"/>
</dbReference>
<comment type="subcellular location">
    <subcellularLocation>
        <location evidence="1">Cytoplasm</location>
        <location evidence="1">Cytoskeleton</location>
        <location evidence="1">Spindle pole</location>
    </subcellularLocation>
</comment>
<dbReference type="SUPFAM" id="SSF52540">
    <property type="entry name" value="P-loop containing nucleoside triphosphate hydrolases"/>
    <property type="match status" value="1"/>
</dbReference>
<comment type="similarity">
    <text evidence="8">Belongs to the AAA ATPase family.</text>
</comment>
<dbReference type="PANTHER" id="PTHR23074:SF78">
    <property type="entry name" value="KATANIN P60 ATPASE-CONTAINING SUBUNIT A-LIKE 2"/>
    <property type="match status" value="1"/>
</dbReference>
<dbReference type="InterPro" id="IPR003960">
    <property type="entry name" value="ATPase_AAA_CS"/>
</dbReference>
<dbReference type="GO" id="GO:0005874">
    <property type="term" value="C:microtubule"/>
    <property type="evidence" value="ECO:0007669"/>
    <property type="project" value="UniProtKB-KW"/>
</dbReference>
<dbReference type="InterPro" id="IPR027417">
    <property type="entry name" value="P-loop_NTPase"/>
</dbReference>
<dbReference type="Pfam" id="PF00004">
    <property type="entry name" value="AAA"/>
    <property type="match status" value="1"/>
</dbReference>
<evidence type="ECO:0000256" key="1">
    <source>
        <dbReference type="ARBA" id="ARBA00004647"/>
    </source>
</evidence>
<keyword evidence="2" id="KW-0963">Cytoplasm</keyword>
<organism evidence="10 11">
    <name type="scientific">Stephanodiscus triporus</name>
    <dbReference type="NCBI Taxonomy" id="2934178"/>
    <lineage>
        <taxon>Eukaryota</taxon>
        <taxon>Sar</taxon>
        <taxon>Stramenopiles</taxon>
        <taxon>Ochrophyta</taxon>
        <taxon>Bacillariophyta</taxon>
        <taxon>Coscinodiscophyceae</taxon>
        <taxon>Thalassiosirophycidae</taxon>
        <taxon>Stephanodiscales</taxon>
        <taxon>Stephanodiscaceae</taxon>
        <taxon>Stephanodiscus</taxon>
    </lineage>
</organism>
<keyword evidence="7" id="KW-0413">Isomerase</keyword>
<protein>
    <recommendedName>
        <fullName evidence="9">AAA+ ATPase domain-containing protein</fullName>
    </recommendedName>
</protein>
<evidence type="ECO:0000256" key="6">
    <source>
        <dbReference type="ARBA" id="ARBA00023212"/>
    </source>
</evidence>
<keyword evidence="3" id="KW-0493">Microtubule</keyword>
<evidence type="ECO:0000256" key="2">
    <source>
        <dbReference type="ARBA" id="ARBA00022490"/>
    </source>
</evidence>
<gene>
    <name evidence="10" type="ORF">ACHAW5_002323</name>
</gene>
<evidence type="ECO:0000313" key="10">
    <source>
        <dbReference type="EMBL" id="KAL3770406.1"/>
    </source>
</evidence>
<evidence type="ECO:0000256" key="5">
    <source>
        <dbReference type="ARBA" id="ARBA00022840"/>
    </source>
</evidence>
<dbReference type="GO" id="GO:0016853">
    <property type="term" value="F:isomerase activity"/>
    <property type="evidence" value="ECO:0007669"/>
    <property type="project" value="UniProtKB-KW"/>
</dbReference>
<keyword evidence="11" id="KW-1185">Reference proteome</keyword>
<sequence length="409" mass="45335">MLEVNVGRQMEIRLSSVYDNAALHNYHQIKLHGALPSLQRSCKQTNQEEVFSGDDQRVIGLSVNSTAHRNILYSKANELEPRPALKAFPNFDGDPELQSLAISLRRDIVQEDPRVKWGDIVGLSEAKRLLKEAIILPQKYPQLFTGLRSPWKSVLLCGVPGTGKTLLAKAVAAESNATFFNISASSVVSKYRGDSEKLIRVLFDLARHYSPSTIFIDEVDSIISHRGGSGSSASEGSEHEGSRMKTELLVQMDGLLSTSSRGVFVLAATNLPWDLDTAFLRRMEKRIMIPLPTKECRADMIRSHLAEFSPIFCKGGFLEEAASLVDGYSGSDIRTLCKEVAMRPVRRILADVEICDGLPDHENLSLLMKRNPVTAQDFREAISTVNHSTSAELCDRLMKWTDANCPSCS</sequence>
<accession>A0ABD3N814</accession>
<comment type="caution">
    <text evidence="10">The sequence shown here is derived from an EMBL/GenBank/DDBJ whole genome shotgun (WGS) entry which is preliminary data.</text>
</comment>
<evidence type="ECO:0000313" key="11">
    <source>
        <dbReference type="Proteomes" id="UP001530315"/>
    </source>
</evidence>
<dbReference type="CDD" id="cd19509">
    <property type="entry name" value="RecA-like_VPS4-like"/>
    <property type="match status" value="1"/>
</dbReference>
<evidence type="ECO:0000256" key="4">
    <source>
        <dbReference type="ARBA" id="ARBA00022741"/>
    </source>
</evidence>
<proteinExistence type="inferred from homology"/>
<evidence type="ECO:0000256" key="7">
    <source>
        <dbReference type="ARBA" id="ARBA00023235"/>
    </source>
</evidence>
<dbReference type="InterPro" id="IPR003959">
    <property type="entry name" value="ATPase_AAA_core"/>
</dbReference>
<dbReference type="Gene3D" id="3.40.50.300">
    <property type="entry name" value="P-loop containing nucleotide triphosphate hydrolases"/>
    <property type="match status" value="1"/>
</dbReference>
<keyword evidence="5 8" id="KW-0067">ATP-binding</keyword>
<evidence type="ECO:0000256" key="3">
    <source>
        <dbReference type="ARBA" id="ARBA00022701"/>
    </source>
</evidence>
<keyword evidence="4 8" id="KW-0547">Nucleotide-binding</keyword>
<dbReference type="InterPro" id="IPR050304">
    <property type="entry name" value="MT-severing_AAA_ATPase"/>
</dbReference>
<dbReference type="SMART" id="SM00382">
    <property type="entry name" value="AAA"/>
    <property type="match status" value="1"/>
</dbReference>